<reference evidence="10 11" key="2">
    <citation type="submission" date="2018-07" db="EMBL/GenBank/DDBJ databases">
        <title>Pontibacter sp. 2b14 genomic sequence and assembly.</title>
        <authorList>
            <person name="Du Z.-J."/>
        </authorList>
    </citation>
    <scope>NUCLEOTIDE SEQUENCE [LARGE SCALE GENOMIC DNA]</scope>
    <source>
        <strain evidence="10 11">2b14</strain>
    </source>
</reference>
<evidence type="ECO:0000256" key="2">
    <source>
        <dbReference type="ARBA" id="ARBA00007613"/>
    </source>
</evidence>
<evidence type="ECO:0000313" key="10">
    <source>
        <dbReference type="EMBL" id="RAU83217.1"/>
    </source>
</evidence>
<accession>A0A364RG24</accession>
<keyword evidence="11" id="KW-1185">Reference proteome</keyword>
<keyword evidence="4" id="KW-1134">Transmembrane beta strand</keyword>
<protein>
    <submittedName>
        <fullName evidence="10">TolC family protein</fullName>
    </submittedName>
</protein>
<keyword evidence="6" id="KW-0472">Membrane</keyword>
<dbReference type="PANTHER" id="PTHR30026">
    <property type="entry name" value="OUTER MEMBRANE PROTEIN TOLC"/>
    <property type="match status" value="1"/>
</dbReference>
<dbReference type="GO" id="GO:0009279">
    <property type="term" value="C:cell outer membrane"/>
    <property type="evidence" value="ECO:0007669"/>
    <property type="project" value="UniProtKB-SubCell"/>
</dbReference>
<keyword evidence="3" id="KW-0813">Transport</keyword>
<comment type="subcellular location">
    <subcellularLocation>
        <location evidence="1">Cell outer membrane</location>
    </subcellularLocation>
</comment>
<evidence type="ECO:0000256" key="5">
    <source>
        <dbReference type="ARBA" id="ARBA00022692"/>
    </source>
</evidence>
<keyword evidence="9" id="KW-0732">Signal</keyword>
<evidence type="ECO:0000256" key="8">
    <source>
        <dbReference type="SAM" id="Coils"/>
    </source>
</evidence>
<dbReference type="Gene3D" id="1.20.1600.10">
    <property type="entry name" value="Outer membrane efflux proteins (OEP)"/>
    <property type="match status" value="1"/>
</dbReference>
<dbReference type="GO" id="GO:1990281">
    <property type="term" value="C:efflux pump complex"/>
    <property type="evidence" value="ECO:0007669"/>
    <property type="project" value="TreeGrafter"/>
</dbReference>
<gene>
    <name evidence="10" type="ORF">DP923_08345</name>
</gene>
<feature type="signal peptide" evidence="9">
    <location>
        <begin position="1"/>
        <end position="24"/>
    </location>
</feature>
<dbReference type="RefSeq" id="WP_112305367.1">
    <property type="nucleotide sequence ID" value="NZ_QMDV01000002.1"/>
</dbReference>
<dbReference type="AlphaFoldDB" id="A0A364RG24"/>
<dbReference type="GO" id="GO:0015562">
    <property type="term" value="F:efflux transmembrane transporter activity"/>
    <property type="evidence" value="ECO:0007669"/>
    <property type="project" value="InterPro"/>
</dbReference>
<evidence type="ECO:0000256" key="3">
    <source>
        <dbReference type="ARBA" id="ARBA00022448"/>
    </source>
</evidence>
<dbReference type="InterPro" id="IPR051906">
    <property type="entry name" value="TolC-like"/>
</dbReference>
<dbReference type="SUPFAM" id="SSF56954">
    <property type="entry name" value="Outer membrane efflux proteins (OEP)"/>
    <property type="match status" value="1"/>
</dbReference>
<evidence type="ECO:0000313" key="11">
    <source>
        <dbReference type="Proteomes" id="UP000251692"/>
    </source>
</evidence>
<proteinExistence type="inferred from homology"/>
<dbReference type="InterPro" id="IPR003423">
    <property type="entry name" value="OMP_efflux"/>
</dbReference>
<keyword evidence="5" id="KW-0812">Transmembrane</keyword>
<feature type="chain" id="PRO_5017065530" evidence="9">
    <location>
        <begin position="25"/>
        <end position="494"/>
    </location>
</feature>
<evidence type="ECO:0000256" key="9">
    <source>
        <dbReference type="SAM" id="SignalP"/>
    </source>
</evidence>
<name>A0A364RG24_9BACT</name>
<comment type="similarity">
    <text evidence="2">Belongs to the outer membrane factor (OMF) (TC 1.B.17) family.</text>
</comment>
<reference evidence="10 11" key="1">
    <citation type="submission" date="2018-06" db="EMBL/GenBank/DDBJ databases">
        <authorList>
            <person name="Liu Z.-W."/>
        </authorList>
    </citation>
    <scope>NUCLEOTIDE SEQUENCE [LARGE SCALE GENOMIC DNA]</scope>
    <source>
        <strain evidence="10 11">2b14</strain>
    </source>
</reference>
<dbReference type="GO" id="GO:0015288">
    <property type="term" value="F:porin activity"/>
    <property type="evidence" value="ECO:0007669"/>
    <property type="project" value="TreeGrafter"/>
</dbReference>
<dbReference type="PANTHER" id="PTHR30026:SF20">
    <property type="entry name" value="OUTER MEMBRANE PROTEIN TOLC"/>
    <property type="match status" value="1"/>
</dbReference>
<dbReference type="EMBL" id="QMDV01000002">
    <property type="protein sequence ID" value="RAU83217.1"/>
    <property type="molecule type" value="Genomic_DNA"/>
</dbReference>
<dbReference type="Pfam" id="PF02321">
    <property type="entry name" value="OEP"/>
    <property type="match status" value="2"/>
</dbReference>
<comment type="caution">
    <text evidence="10">The sequence shown here is derived from an EMBL/GenBank/DDBJ whole genome shotgun (WGS) entry which is preliminary data.</text>
</comment>
<evidence type="ECO:0000256" key="6">
    <source>
        <dbReference type="ARBA" id="ARBA00023136"/>
    </source>
</evidence>
<evidence type="ECO:0000256" key="7">
    <source>
        <dbReference type="ARBA" id="ARBA00023237"/>
    </source>
</evidence>
<feature type="coiled-coil region" evidence="8">
    <location>
        <begin position="418"/>
        <end position="445"/>
    </location>
</feature>
<dbReference type="OrthoDB" id="9811587at2"/>
<keyword evidence="7" id="KW-0998">Cell outer membrane</keyword>
<evidence type="ECO:0000256" key="1">
    <source>
        <dbReference type="ARBA" id="ARBA00004442"/>
    </source>
</evidence>
<sequence length="494" mass="54832">MNKTSKTLLLALGITLAGAGAANAQDQPATGAGSDGIWSLAEAINYATANNLQVQQSKVNRDLNKVNVNQSRFSRLPRVNGNANHNYSYGTTLNQTIGELRNEQYRSNSFSLNASVPLFMGFQAVNQIKQNSLALQASEQDILSAQNDITIQLITSYLNILFAQELIKTNELQRELTRQQLDRTNILFRAGSVAENSVLDLESQLATDELNVINAQNQRDIAHLNMVQLLNLKESSNFQIEIPEIPEPDQSPALTDATVVYETALQTLPAIKSAELRLQSASKAIDVARGAYLPTLSMNGGLNTFYNTDNFLLTYQTENRGFTRQVLGYTDAGGTIPLEVYTPNVVRTPIQNDYPFADQFNNNLGKQFGFSLQVPVFNGLQTRLGVQRAKLDQENARINTDIARNNLRQTIEQAHVDAIAAQRKYTAAKNQVIAAEKNYRNAELRLNSGVINTVDFNIVGNTYRSAQSSLLQAKYEYTFKLKVLDFYQGKDLSF</sequence>
<dbReference type="Proteomes" id="UP000251692">
    <property type="component" value="Unassembled WGS sequence"/>
</dbReference>
<evidence type="ECO:0000256" key="4">
    <source>
        <dbReference type="ARBA" id="ARBA00022452"/>
    </source>
</evidence>
<organism evidence="10 11">
    <name type="scientific">Pontibacter arcticus</name>
    <dbReference type="NCBI Taxonomy" id="2080288"/>
    <lineage>
        <taxon>Bacteria</taxon>
        <taxon>Pseudomonadati</taxon>
        <taxon>Bacteroidota</taxon>
        <taxon>Cytophagia</taxon>
        <taxon>Cytophagales</taxon>
        <taxon>Hymenobacteraceae</taxon>
        <taxon>Pontibacter</taxon>
    </lineage>
</organism>
<keyword evidence="8" id="KW-0175">Coiled coil</keyword>